<keyword evidence="5" id="KW-1185">Reference proteome</keyword>
<dbReference type="SMART" id="SM00034">
    <property type="entry name" value="CLECT"/>
    <property type="match status" value="1"/>
</dbReference>
<feature type="signal peptide" evidence="2">
    <location>
        <begin position="1"/>
        <end position="20"/>
    </location>
</feature>
<evidence type="ECO:0000259" key="3">
    <source>
        <dbReference type="PROSITE" id="PS50041"/>
    </source>
</evidence>
<evidence type="ECO:0000256" key="1">
    <source>
        <dbReference type="ARBA" id="ARBA00023157"/>
    </source>
</evidence>
<dbReference type="InterPro" id="IPR018378">
    <property type="entry name" value="C-type_lectin_CS"/>
</dbReference>
<dbReference type="Gene3D" id="3.10.100.10">
    <property type="entry name" value="Mannose-Binding Protein A, subunit A"/>
    <property type="match status" value="1"/>
</dbReference>
<evidence type="ECO:0000256" key="2">
    <source>
        <dbReference type="SAM" id="SignalP"/>
    </source>
</evidence>
<dbReference type="PROSITE" id="PS00615">
    <property type="entry name" value="C_TYPE_LECTIN_1"/>
    <property type="match status" value="1"/>
</dbReference>
<dbReference type="OrthoDB" id="7357196at2759"/>
<feature type="chain" id="PRO_5009327678" description="C-type lectin domain-containing protein" evidence="2">
    <location>
        <begin position="21"/>
        <end position="191"/>
    </location>
</feature>
<dbReference type="Proteomes" id="UP000095300">
    <property type="component" value="Unassembled WGS sequence"/>
</dbReference>
<evidence type="ECO:0000313" key="4">
    <source>
        <dbReference type="EnsemblMetazoa" id="SCAU013794-PA"/>
    </source>
</evidence>
<dbReference type="PROSITE" id="PS50041">
    <property type="entry name" value="C_TYPE_LECTIN_2"/>
    <property type="match status" value="1"/>
</dbReference>
<protein>
    <recommendedName>
        <fullName evidence="3">C-type lectin domain-containing protein</fullName>
    </recommendedName>
</protein>
<proteinExistence type="predicted"/>
<dbReference type="InterPro" id="IPR016186">
    <property type="entry name" value="C-type_lectin-like/link_sf"/>
</dbReference>
<organism evidence="4 5">
    <name type="scientific">Stomoxys calcitrans</name>
    <name type="common">Stable fly</name>
    <name type="synonym">Conops calcitrans</name>
    <dbReference type="NCBI Taxonomy" id="35570"/>
    <lineage>
        <taxon>Eukaryota</taxon>
        <taxon>Metazoa</taxon>
        <taxon>Ecdysozoa</taxon>
        <taxon>Arthropoda</taxon>
        <taxon>Hexapoda</taxon>
        <taxon>Insecta</taxon>
        <taxon>Pterygota</taxon>
        <taxon>Neoptera</taxon>
        <taxon>Endopterygota</taxon>
        <taxon>Diptera</taxon>
        <taxon>Brachycera</taxon>
        <taxon>Muscomorpha</taxon>
        <taxon>Muscoidea</taxon>
        <taxon>Muscidae</taxon>
        <taxon>Stomoxys</taxon>
    </lineage>
</organism>
<gene>
    <name evidence="4" type="primary">106096273</name>
</gene>
<dbReference type="EnsemblMetazoa" id="SCAU013794-RA">
    <property type="protein sequence ID" value="SCAU013794-PA"/>
    <property type="gene ID" value="SCAU013794"/>
</dbReference>
<dbReference type="KEGG" id="scac:106096273"/>
<evidence type="ECO:0000313" key="5">
    <source>
        <dbReference type="Proteomes" id="UP000095300"/>
    </source>
</evidence>
<dbReference type="VEuPathDB" id="VectorBase:SCAU013794"/>
<dbReference type="AlphaFoldDB" id="A0A1I8Q4E9"/>
<feature type="domain" description="C-type lectin" evidence="3">
    <location>
        <begin position="57"/>
        <end position="177"/>
    </location>
</feature>
<dbReference type="InterPro" id="IPR050111">
    <property type="entry name" value="C-type_lectin/snaclec_domain"/>
</dbReference>
<keyword evidence="1" id="KW-1015">Disulfide bond</keyword>
<dbReference type="InterPro" id="IPR001304">
    <property type="entry name" value="C-type_lectin-like"/>
</dbReference>
<dbReference type="InterPro" id="IPR016187">
    <property type="entry name" value="CTDL_fold"/>
</dbReference>
<dbReference type="CDD" id="cd00037">
    <property type="entry name" value="CLECT"/>
    <property type="match status" value="1"/>
</dbReference>
<dbReference type="PANTHER" id="PTHR22803">
    <property type="entry name" value="MANNOSE, PHOSPHOLIPASE, LECTIN RECEPTOR RELATED"/>
    <property type="match status" value="1"/>
</dbReference>
<dbReference type="Pfam" id="PF00059">
    <property type="entry name" value="Lectin_C"/>
    <property type="match status" value="1"/>
</dbReference>
<dbReference type="STRING" id="35570.A0A1I8Q4E9"/>
<sequence>MFKLLLLNITFAYLVFMALGLESSKPAEKDEVPKTVQNLNFTLDKIVQQPRYEKVYLNDKVFYVTFIQANWLSAAEYCSSQGLTLASITSTVENQKLVQVLRDKGLVYGGISYWLSGSDLAHHGRWVWLSNGRPITYANWAKGQPNNYLGIEHCLEMYSDGRWDDVDCGKINFVVCENRCPLNSYNTPLYK</sequence>
<reference evidence="4" key="1">
    <citation type="submission" date="2020-05" db="UniProtKB">
        <authorList>
            <consortium name="EnsemblMetazoa"/>
        </authorList>
    </citation>
    <scope>IDENTIFICATION</scope>
    <source>
        <strain evidence="4">USDA</strain>
    </source>
</reference>
<keyword evidence="2" id="KW-0732">Signal</keyword>
<name>A0A1I8Q4E9_STOCA</name>
<dbReference type="SUPFAM" id="SSF56436">
    <property type="entry name" value="C-type lectin-like"/>
    <property type="match status" value="1"/>
</dbReference>
<accession>A0A1I8Q4E9</accession>